<keyword evidence="2" id="KW-0547">Nucleotide-binding</keyword>
<feature type="compositionally biased region" description="Basic and acidic residues" evidence="5">
    <location>
        <begin position="158"/>
        <end position="167"/>
    </location>
</feature>
<dbReference type="EMBL" id="AUZY01010735">
    <property type="protein sequence ID" value="EQD37480.1"/>
    <property type="molecule type" value="Genomic_DNA"/>
</dbReference>
<evidence type="ECO:0000256" key="1">
    <source>
        <dbReference type="ARBA" id="ARBA00022598"/>
    </source>
</evidence>
<feature type="compositionally biased region" description="Basic residues" evidence="5">
    <location>
        <begin position="168"/>
        <end position="177"/>
    </location>
</feature>
<keyword evidence="1" id="KW-0436">Ligase</keyword>
<dbReference type="InterPro" id="IPR038138">
    <property type="entry name" value="PPS/PS_sf"/>
</dbReference>
<evidence type="ECO:0000256" key="2">
    <source>
        <dbReference type="ARBA" id="ARBA00022741"/>
    </source>
</evidence>
<keyword evidence="3" id="KW-0067">ATP-binding</keyword>
<dbReference type="PANTHER" id="PTHR40695:SF1">
    <property type="entry name" value="4-PHOSPHOPANTOATE--BETA-ALANINE LIGASE"/>
    <property type="match status" value="1"/>
</dbReference>
<feature type="region of interest" description="Disordered" evidence="5">
    <location>
        <begin position="75"/>
        <end position="177"/>
    </location>
</feature>
<evidence type="ECO:0000256" key="3">
    <source>
        <dbReference type="ARBA" id="ARBA00022840"/>
    </source>
</evidence>
<name>T1A6J8_9ZZZZ</name>
<evidence type="ECO:0000256" key="5">
    <source>
        <dbReference type="SAM" id="MobiDB-lite"/>
    </source>
</evidence>
<dbReference type="PANTHER" id="PTHR40695">
    <property type="entry name" value="4-PHOSPHOPANTOATE--BETA-ALANINE LIGASE"/>
    <property type="match status" value="1"/>
</dbReference>
<reference evidence="6" key="2">
    <citation type="journal article" date="2014" name="ISME J.">
        <title>Microbial stratification in low pH oxic and suboxic macroscopic growths along an acid mine drainage.</title>
        <authorList>
            <person name="Mendez-Garcia C."/>
            <person name="Mesa V."/>
            <person name="Sprenger R.R."/>
            <person name="Richter M."/>
            <person name="Diez M.S."/>
            <person name="Solano J."/>
            <person name="Bargiela R."/>
            <person name="Golyshina O.V."/>
            <person name="Manteca A."/>
            <person name="Ramos J.L."/>
            <person name="Gallego J.R."/>
            <person name="Llorente I."/>
            <person name="Martins Dos Santos V.A."/>
            <person name="Jensen O.N."/>
            <person name="Pelaez A.I."/>
            <person name="Sanchez J."/>
            <person name="Ferrer M."/>
        </authorList>
    </citation>
    <scope>NUCLEOTIDE SEQUENCE</scope>
</reference>
<dbReference type="AlphaFoldDB" id="T1A6J8"/>
<proteinExistence type="predicted"/>
<feature type="compositionally biased region" description="Basic and acidic residues" evidence="5">
    <location>
        <begin position="110"/>
        <end position="123"/>
    </location>
</feature>
<reference evidence="6" key="1">
    <citation type="submission" date="2013-08" db="EMBL/GenBank/DDBJ databases">
        <authorList>
            <person name="Mendez C."/>
            <person name="Richter M."/>
            <person name="Ferrer M."/>
            <person name="Sanchez J."/>
        </authorList>
    </citation>
    <scope>NUCLEOTIDE SEQUENCE</scope>
</reference>
<feature type="compositionally biased region" description="Basic and acidic residues" evidence="5">
    <location>
        <begin position="131"/>
        <end position="148"/>
    </location>
</feature>
<protein>
    <submittedName>
        <fullName evidence="6">Protein containing DUF137</fullName>
    </submittedName>
</protein>
<dbReference type="Gene3D" id="3.40.50.12640">
    <property type="entry name" value="Phosphopantoate/pantothenate synthetase"/>
    <property type="match status" value="1"/>
</dbReference>
<keyword evidence="4" id="KW-0173">Coenzyme A biosynthesis</keyword>
<dbReference type="GO" id="GO:0016874">
    <property type="term" value="F:ligase activity"/>
    <property type="evidence" value="ECO:0007669"/>
    <property type="project" value="UniProtKB-KW"/>
</dbReference>
<evidence type="ECO:0000256" key="4">
    <source>
        <dbReference type="ARBA" id="ARBA00022993"/>
    </source>
</evidence>
<dbReference type="GO" id="GO:0005524">
    <property type="term" value="F:ATP binding"/>
    <property type="evidence" value="ECO:0007669"/>
    <property type="project" value="UniProtKB-KW"/>
</dbReference>
<dbReference type="InterPro" id="IPR002855">
    <property type="entry name" value="PPS/PS"/>
</dbReference>
<sequence>MPGLPSDRARVDRAGIYVADVCVVPLEDGDRTEALRALGKRVISIDLNPLSRTSRTADLPIVDELVRALDRLADGVARDGPPSGAVDSSASSRRRCGRQPSGRSDGTSDVGRRRLERRRDDGGRQPLGDPLEERGVRRIERRDGRPVDVDLADNGRSVPDRDDDLRPGRRGSRRGTP</sequence>
<comment type="caution">
    <text evidence="6">The sequence shown here is derived from an EMBL/GenBank/DDBJ whole genome shotgun (WGS) entry which is preliminary data.</text>
</comment>
<accession>T1A6J8</accession>
<dbReference type="Pfam" id="PF02006">
    <property type="entry name" value="PPS_PS"/>
    <property type="match status" value="1"/>
</dbReference>
<gene>
    <name evidence="6" type="ORF">B1B_16148</name>
</gene>
<feature type="non-terminal residue" evidence="6">
    <location>
        <position position="177"/>
    </location>
</feature>
<evidence type="ECO:0000313" key="6">
    <source>
        <dbReference type="EMBL" id="EQD37480.1"/>
    </source>
</evidence>
<dbReference type="GO" id="GO:0015937">
    <property type="term" value="P:coenzyme A biosynthetic process"/>
    <property type="evidence" value="ECO:0007669"/>
    <property type="project" value="UniProtKB-KW"/>
</dbReference>
<organism evidence="6">
    <name type="scientific">mine drainage metagenome</name>
    <dbReference type="NCBI Taxonomy" id="410659"/>
    <lineage>
        <taxon>unclassified sequences</taxon>
        <taxon>metagenomes</taxon>
        <taxon>ecological metagenomes</taxon>
    </lineage>
</organism>